<evidence type="ECO:0000256" key="9">
    <source>
        <dbReference type="ARBA" id="ARBA00047524"/>
    </source>
</evidence>
<dbReference type="GO" id="GO:0015386">
    <property type="term" value="F:potassium:proton antiporter activity"/>
    <property type="evidence" value="ECO:0007669"/>
    <property type="project" value="TreeGrafter"/>
</dbReference>
<feature type="domain" description="Cation/H+ exchanger transmembrane" evidence="11">
    <location>
        <begin position="2"/>
        <end position="45"/>
    </location>
</feature>
<evidence type="ECO:0000256" key="3">
    <source>
        <dbReference type="ARBA" id="ARBA00022692"/>
    </source>
</evidence>
<dbReference type="InterPro" id="IPR006153">
    <property type="entry name" value="Cation/H_exchanger_TM"/>
</dbReference>
<keyword evidence="13" id="KW-1185">Reference proteome</keyword>
<keyword evidence="6" id="KW-0406">Ion transport</keyword>
<dbReference type="Gene3D" id="6.10.140.1330">
    <property type="match status" value="1"/>
</dbReference>
<dbReference type="GO" id="GO:0051453">
    <property type="term" value="P:regulation of intracellular pH"/>
    <property type="evidence" value="ECO:0007669"/>
    <property type="project" value="TreeGrafter"/>
</dbReference>
<comment type="subcellular location">
    <subcellularLocation>
        <location evidence="1">Membrane</location>
        <topology evidence="1">Multi-pass membrane protein</topology>
    </subcellularLocation>
</comment>
<accession>A0AA38LIN2</accession>
<dbReference type="PANTHER" id="PTHR10110:SF127">
    <property type="entry name" value="SODIUM_HYDROGEN EXCHANGER 5-RELATED"/>
    <property type="match status" value="1"/>
</dbReference>
<dbReference type="PANTHER" id="PTHR10110">
    <property type="entry name" value="SODIUM/HYDROGEN EXCHANGER"/>
    <property type="match status" value="1"/>
</dbReference>
<gene>
    <name evidence="12" type="ORF">KI387_004243</name>
</gene>
<organism evidence="12 13">
    <name type="scientific">Taxus chinensis</name>
    <name type="common">Chinese yew</name>
    <name type="synonym">Taxus wallichiana var. chinensis</name>
    <dbReference type="NCBI Taxonomy" id="29808"/>
    <lineage>
        <taxon>Eukaryota</taxon>
        <taxon>Viridiplantae</taxon>
        <taxon>Streptophyta</taxon>
        <taxon>Embryophyta</taxon>
        <taxon>Tracheophyta</taxon>
        <taxon>Spermatophyta</taxon>
        <taxon>Pinopsida</taxon>
        <taxon>Pinidae</taxon>
        <taxon>Conifers II</taxon>
        <taxon>Cupressales</taxon>
        <taxon>Taxaceae</taxon>
        <taxon>Taxus</taxon>
    </lineage>
</organism>
<name>A0AA38LIN2_TAXCH</name>
<dbReference type="GO" id="GO:0098719">
    <property type="term" value="P:sodium ion import across plasma membrane"/>
    <property type="evidence" value="ECO:0007669"/>
    <property type="project" value="TreeGrafter"/>
</dbReference>
<comment type="catalytic activity">
    <reaction evidence="9">
        <text>Na(+)(in) + H(+)(out) = Na(+)(out) + H(+)(in)</text>
        <dbReference type="Rhea" id="RHEA:29419"/>
        <dbReference type="ChEBI" id="CHEBI:15378"/>
        <dbReference type="ChEBI" id="CHEBI:29101"/>
    </reaction>
</comment>
<evidence type="ECO:0000256" key="6">
    <source>
        <dbReference type="ARBA" id="ARBA00023065"/>
    </source>
</evidence>
<evidence type="ECO:0000256" key="5">
    <source>
        <dbReference type="ARBA" id="ARBA00023053"/>
    </source>
</evidence>
<evidence type="ECO:0000256" key="7">
    <source>
        <dbReference type="ARBA" id="ARBA00023136"/>
    </source>
</evidence>
<keyword evidence="4" id="KW-1133">Transmembrane helix</keyword>
<evidence type="ECO:0000313" key="13">
    <source>
        <dbReference type="Proteomes" id="UP000824469"/>
    </source>
</evidence>
<evidence type="ECO:0000256" key="4">
    <source>
        <dbReference type="ARBA" id="ARBA00022989"/>
    </source>
</evidence>
<sequence>MFGALISATDPVTVLAIFQELGCNTNLYALVFGESVLNDACHIMFMWGYTIVLFDSIWLPEFNCKSSEIMHCKIFIPANPMQTIFVTQTPIEESWSQAKTTRTDLWRKKNKGKGKVANTVFCCRKSWATNTKSCERRKNVALEGGQTSRKDVWAGNPVANPQNPVTNLVGREFANNTVSHKILTLVEFRDCDKIITGSESRLTINFTDYEKRHKEALLLLNLSVSDDMIPEVRNATVASTLWASLRDKYQTSEKSQTPQHELTVHGEIACQATHLEVLAQRTVEHEQFAHCVVKNLSQRRGINGQIDEELVLTPTAEMVTSPTIAQLVLTPTTQMVTFLFLKRLDEHYMVLKTREQIHQKRVQLVILRRKEVFERVADRIKTRDPSHPSQKSSGLQWSESWIATHIGGFPISVLKVFKTYNRLCYSDSRKRWWMWYLIQLYFRNVWQILYLTYSKRVAKKIPDARAKKEEIPPFKAKKTWYEGLKSRRQAVLRKNVKTVGFAKNVKQYIRFCTKSWVLGGRKETRHLTVAIPSRKSSFGGKRECFENRGGQSHDRQRRNRFVSSKVGETILIFPTKGDESRPTMNFEDYDKCHKEALLLLKLSVSDDMKPKVRNATVVSTLWASLKGWALKEGLPEAEV</sequence>
<dbReference type="InterPro" id="IPR018422">
    <property type="entry name" value="Cation/H_exchanger_CPA1"/>
</dbReference>
<proteinExistence type="predicted"/>
<dbReference type="Proteomes" id="UP000824469">
    <property type="component" value="Unassembled WGS sequence"/>
</dbReference>
<dbReference type="GO" id="GO:0005768">
    <property type="term" value="C:endosome"/>
    <property type="evidence" value="ECO:0007669"/>
    <property type="project" value="TreeGrafter"/>
</dbReference>
<dbReference type="GO" id="GO:0005886">
    <property type="term" value="C:plasma membrane"/>
    <property type="evidence" value="ECO:0007669"/>
    <property type="project" value="TreeGrafter"/>
</dbReference>
<keyword evidence="3" id="KW-0812">Transmembrane</keyword>
<keyword evidence="8" id="KW-0739">Sodium transport</keyword>
<keyword evidence="2" id="KW-0813">Transport</keyword>
<dbReference type="EMBL" id="JAHRHJ020000002">
    <property type="protein sequence ID" value="KAH9324065.1"/>
    <property type="molecule type" value="Genomic_DNA"/>
</dbReference>
<evidence type="ECO:0000313" key="12">
    <source>
        <dbReference type="EMBL" id="KAH9324065.1"/>
    </source>
</evidence>
<evidence type="ECO:0000259" key="11">
    <source>
        <dbReference type="Pfam" id="PF00999"/>
    </source>
</evidence>
<keyword evidence="7" id="KW-0472">Membrane</keyword>
<comment type="caution">
    <text evidence="12">The sequence shown here is derived from an EMBL/GenBank/DDBJ whole genome shotgun (WGS) entry which is preliminary data.</text>
</comment>
<dbReference type="Pfam" id="PF00999">
    <property type="entry name" value="Na_H_Exchanger"/>
    <property type="match status" value="1"/>
</dbReference>
<dbReference type="AlphaFoldDB" id="A0AA38LIN2"/>
<comment type="catalytic activity">
    <reaction evidence="10">
        <text>K(+)(in) + H(+)(out) = K(+)(out) + H(+)(in)</text>
        <dbReference type="Rhea" id="RHEA:29467"/>
        <dbReference type="ChEBI" id="CHEBI:15378"/>
        <dbReference type="ChEBI" id="CHEBI:29103"/>
    </reaction>
</comment>
<evidence type="ECO:0000256" key="2">
    <source>
        <dbReference type="ARBA" id="ARBA00022448"/>
    </source>
</evidence>
<keyword evidence="5" id="KW-0915">Sodium</keyword>
<dbReference type="GO" id="GO:0015385">
    <property type="term" value="F:sodium:proton antiporter activity"/>
    <property type="evidence" value="ECO:0007669"/>
    <property type="project" value="InterPro"/>
</dbReference>
<reference evidence="12 13" key="1">
    <citation type="journal article" date="2021" name="Nat. Plants">
        <title>The Taxus genome provides insights into paclitaxel biosynthesis.</title>
        <authorList>
            <person name="Xiong X."/>
            <person name="Gou J."/>
            <person name="Liao Q."/>
            <person name="Li Y."/>
            <person name="Zhou Q."/>
            <person name="Bi G."/>
            <person name="Li C."/>
            <person name="Du R."/>
            <person name="Wang X."/>
            <person name="Sun T."/>
            <person name="Guo L."/>
            <person name="Liang H."/>
            <person name="Lu P."/>
            <person name="Wu Y."/>
            <person name="Zhang Z."/>
            <person name="Ro D.K."/>
            <person name="Shang Y."/>
            <person name="Huang S."/>
            <person name="Yan J."/>
        </authorList>
    </citation>
    <scope>NUCLEOTIDE SEQUENCE [LARGE SCALE GENOMIC DNA]</scope>
    <source>
        <strain evidence="12">Ta-2019</strain>
    </source>
</reference>
<protein>
    <recommendedName>
        <fullName evidence="11">Cation/H+ exchanger transmembrane domain-containing protein</fullName>
    </recommendedName>
</protein>
<evidence type="ECO:0000256" key="8">
    <source>
        <dbReference type="ARBA" id="ARBA00023201"/>
    </source>
</evidence>
<evidence type="ECO:0000256" key="1">
    <source>
        <dbReference type="ARBA" id="ARBA00004141"/>
    </source>
</evidence>
<evidence type="ECO:0000256" key="10">
    <source>
        <dbReference type="ARBA" id="ARBA00047912"/>
    </source>
</evidence>